<reference evidence="2 3" key="1">
    <citation type="submission" date="2016-12" db="EMBL/GenBank/DDBJ databases">
        <title>Izhakiella australiana sp. nov. of genus Izhakiella isolated from Australian desert.</title>
        <authorList>
            <person name="Ji M."/>
        </authorList>
    </citation>
    <scope>NUCLEOTIDE SEQUENCE [LARGE SCALE GENOMIC DNA]</scope>
    <source>
        <strain evidence="2 3">D4N98</strain>
    </source>
</reference>
<feature type="signal peptide" evidence="1">
    <location>
        <begin position="1"/>
        <end position="19"/>
    </location>
</feature>
<feature type="chain" id="PRO_5012458960" evidence="1">
    <location>
        <begin position="20"/>
        <end position="199"/>
    </location>
</feature>
<proteinExistence type="predicted"/>
<organism evidence="2 3">
    <name type="scientific">Izhakiella australiensis</name>
    <dbReference type="NCBI Taxonomy" id="1926881"/>
    <lineage>
        <taxon>Bacteria</taxon>
        <taxon>Pseudomonadati</taxon>
        <taxon>Pseudomonadota</taxon>
        <taxon>Gammaproteobacteria</taxon>
        <taxon>Enterobacterales</taxon>
        <taxon>Erwiniaceae</taxon>
        <taxon>Izhakiella</taxon>
    </lineage>
</organism>
<name>A0A1S8YKD8_9GAMM</name>
<protein>
    <submittedName>
        <fullName evidence="2">Uncharacterized protein</fullName>
    </submittedName>
</protein>
<keyword evidence="1" id="KW-0732">Signal</keyword>
<dbReference type="OrthoDB" id="7064603at2"/>
<gene>
    <name evidence="2" type="ORF">BTJ39_14530</name>
</gene>
<dbReference type="AlphaFoldDB" id="A0A1S8YKD8"/>
<evidence type="ECO:0000313" key="3">
    <source>
        <dbReference type="Proteomes" id="UP000190667"/>
    </source>
</evidence>
<evidence type="ECO:0000256" key="1">
    <source>
        <dbReference type="SAM" id="SignalP"/>
    </source>
</evidence>
<dbReference type="EMBL" id="MRUL01000010">
    <property type="protein sequence ID" value="OON39153.1"/>
    <property type="molecule type" value="Genomic_DNA"/>
</dbReference>
<evidence type="ECO:0000313" key="2">
    <source>
        <dbReference type="EMBL" id="OON39153.1"/>
    </source>
</evidence>
<dbReference type="Proteomes" id="UP000190667">
    <property type="component" value="Unassembled WGS sequence"/>
</dbReference>
<comment type="caution">
    <text evidence="2">The sequence shown here is derived from an EMBL/GenBank/DDBJ whole genome shotgun (WGS) entry which is preliminary data.</text>
</comment>
<dbReference type="RefSeq" id="WP_078003420.1">
    <property type="nucleotide sequence ID" value="NZ_MRUL01000010.1"/>
</dbReference>
<accession>A0A1S8YKD8</accession>
<dbReference type="STRING" id="1926881.BTJ39_14530"/>
<sequence>MKYVISGLTALTLSFSAAAASLPEQLISCDAHFFSTLYAQRQALKNTLPLKQDKHHHAWFVRASENNDISWFTQPITSGKLTLTGWFQRESDLGEMGKYYFWGFVTEQSPAQVIAAMPQTDWKKSGEDYVYQPMIMRVGDKAWKNNANEASGIAPAKDSAEKLAMLGKSEGKTTLLCSVQGNVSGELLNALRPDLAGNK</sequence>
<keyword evidence="3" id="KW-1185">Reference proteome</keyword>